<reference evidence="1 2" key="1">
    <citation type="submission" date="2019-12" db="EMBL/GenBank/DDBJ databases">
        <title>A genome sequence resource for the geographically widespread anthracnose pathogen Colletotrichum asianum.</title>
        <authorList>
            <person name="Meng Y."/>
        </authorList>
    </citation>
    <scope>NUCLEOTIDE SEQUENCE [LARGE SCALE GENOMIC DNA]</scope>
    <source>
        <strain evidence="1 2">ICMP 18580</strain>
    </source>
</reference>
<organism evidence="1 2">
    <name type="scientific">Colletotrichum asianum</name>
    <dbReference type="NCBI Taxonomy" id="702518"/>
    <lineage>
        <taxon>Eukaryota</taxon>
        <taxon>Fungi</taxon>
        <taxon>Dikarya</taxon>
        <taxon>Ascomycota</taxon>
        <taxon>Pezizomycotina</taxon>
        <taxon>Sordariomycetes</taxon>
        <taxon>Hypocreomycetidae</taxon>
        <taxon>Glomerellales</taxon>
        <taxon>Glomerellaceae</taxon>
        <taxon>Colletotrichum</taxon>
        <taxon>Colletotrichum gloeosporioides species complex</taxon>
    </lineage>
</organism>
<gene>
    <name evidence="1" type="ORF">GQ607_011743</name>
</gene>
<name>A0A8H3W6Y8_9PEZI</name>
<dbReference type="EMBL" id="WOWK01000076">
    <property type="protein sequence ID" value="KAF0320985.1"/>
    <property type="molecule type" value="Genomic_DNA"/>
</dbReference>
<protein>
    <submittedName>
        <fullName evidence="1">Uncharacterized protein</fullName>
    </submittedName>
</protein>
<sequence length="125" mass="14104">MKNHKGVDATDCPVCAIRARMVNPDRNPTCGHKDYPADRLIDLILKYTPRSPHPVWNRSEEVAICSVISAWCGRSERRRFMSLRLCVACYEKHVGLSFSDSWLLNSALPDEDALEFGDKRVGGVN</sequence>
<comment type="caution">
    <text evidence="1">The sequence shown here is derived from an EMBL/GenBank/DDBJ whole genome shotgun (WGS) entry which is preliminary data.</text>
</comment>
<accession>A0A8H3W6Y8</accession>
<evidence type="ECO:0000313" key="2">
    <source>
        <dbReference type="Proteomes" id="UP000434172"/>
    </source>
</evidence>
<proteinExistence type="predicted"/>
<dbReference type="AlphaFoldDB" id="A0A8H3W6Y8"/>
<evidence type="ECO:0000313" key="1">
    <source>
        <dbReference type="EMBL" id="KAF0320985.1"/>
    </source>
</evidence>
<dbReference type="Proteomes" id="UP000434172">
    <property type="component" value="Unassembled WGS sequence"/>
</dbReference>
<dbReference type="OrthoDB" id="10273270at2759"/>
<keyword evidence="2" id="KW-1185">Reference proteome</keyword>